<reference evidence="4 6" key="3">
    <citation type="journal article" date="2015" name="BMC Genomics">
        <title>Sex and parasites: genomic and transcriptomic analysis of Microbotryum lychnidis-dioicae, the biotrophic and plant-castrating anther smut fungus.</title>
        <authorList>
            <person name="Perlin M.H."/>
            <person name="Amselem J."/>
            <person name="Fontanillas E."/>
            <person name="Toh S.S."/>
            <person name="Chen Z."/>
            <person name="Goldberg J."/>
            <person name="Duplessis S."/>
            <person name="Henrissat B."/>
            <person name="Young S."/>
            <person name="Zeng Q."/>
            <person name="Aguileta G."/>
            <person name="Petit E."/>
            <person name="Badouin H."/>
            <person name="Andrews J."/>
            <person name="Razeeq D."/>
            <person name="Gabaldon T."/>
            <person name="Quesneville H."/>
            <person name="Giraud T."/>
            <person name="Hood M.E."/>
            <person name="Schultz D.J."/>
            <person name="Cuomo C.A."/>
        </authorList>
    </citation>
    <scope>NUCLEOTIDE SEQUENCE [LARGE SCALE GENOMIC DNA]</scope>
    <source>
        <strain evidence="4">P1A1 Lamole</strain>
        <strain evidence="6">p1A1 Lamole</strain>
    </source>
</reference>
<dbReference type="Proteomes" id="UP000017200">
    <property type="component" value="Unassembled WGS sequence"/>
</dbReference>
<dbReference type="InterPro" id="IPR052086">
    <property type="entry name" value="Mannan_Polymerase_Subunit"/>
</dbReference>
<dbReference type="PANTHER" id="PTHR43083">
    <property type="entry name" value="MANNAN POLYMERASE II"/>
    <property type="match status" value="1"/>
</dbReference>
<dbReference type="GO" id="GO:0000136">
    <property type="term" value="C:mannan polymerase complex"/>
    <property type="evidence" value="ECO:0007669"/>
    <property type="project" value="TreeGrafter"/>
</dbReference>
<evidence type="ECO:0000313" key="5">
    <source>
        <dbReference type="EnsemblFungi" id="MVLG_02942T0"/>
    </source>
</evidence>
<dbReference type="InParanoid" id="U5H6P4"/>
<feature type="region of interest" description="Disordered" evidence="2">
    <location>
        <begin position="33"/>
        <end position="54"/>
    </location>
</feature>
<gene>
    <name evidence="4" type="ORF">MVLG_02942</name>
</gene>
<evidence type="ECO:0000256" key="2">
    <source>
        <dbReference type="SAM" id="MobiDB-lite"/>
    </source>
</evidence>
<reference evidence="6" key="1">
    <citation type="submission" date="2010-11" db="EMBL/GenBank/DDBJ databases">
        <title>The genome sequence of Microbotryum violaceum strain p1A1 Lamole.</title>
        <authorList>
            <person name="Cuomo C."/>
            <person name="Perlin M."/>
            <person name="Young S.K."/>
            <person name="Zeng Q."/>
            <person name="Gargeya S."/>
            <person name="Alvarado L."/>
            <person name="Berlin A."/>
            <person name="Chapman S.B."/>
            <person name="Chen Z."/>
            <person name="Freedman E."/>
            <person name="Gellesch M."/>
            <person name="Goldberg J."/>
            <person name="Griggs A."/>
            <person name="Gujja S."/>
            <person name="Heilman E."/>
            <person name="Heiman D."/>
            <person name="Howarth C."/>
            <person name="Mehta T."/>
            <person name="Neiman D."/>
            <person name="Pearson M."/>
            <person name="Roberts A."/>
            <person name="Saif S."/>
            <person name="Shea T."/>
            <person name="Shenoy N."/>
            <person name="Sisk P."/>
            <person name="Stolte C."/>
            <person name="Sykes S."/>
            <person name="White J."/>
            <person name="Yandava C."/>
            <person name="Haas B."/>
            <person name="Nusbaum C."/>
            <person name="Birren B."/>
        </authorList>
    </citation>
    <scope>NUCLEOTIDE SEQUENCE [LARGE SCALE GENOMIC DNA]</scope>
    <source>
        <strain evidence="6">p1A1 Lamole</strain>
    </source>
</reference>
<name>U5H6P4_USTV1</name>
<dbReference type="EnsemblFungi" id="MVLG_02942T0">
    <property type="protein sequence ID" value="MVLG_02942T0"/>
    <property type="gene ID" value="MVLG_02942"/>
</dbReference>
<evidence type="ECO:0008006" key="7">
    <source>
        <dbReference type="Google" id="ProtNLM"/>
    </source>
</evidence>
<dbReference type="OrthoDB" id="2534691at2759"/>
<dbReference type="Gene3D" id="3.90.550.10">
    <property type="entry name" value="Spore Coat Polysaccharide Biosynthesis Protein SpsA, Chain A"/>
    <property type="match status" value="1"/>
</dbReference>
<dbReference type="Pfam" id="PF03452">
    <property type="entry name" value="Anp1"/>
    <property type="match status" value="2"/>
</dbReference>
<reference evidence="4" key="2">
    <citation type="submission" date="2010-11" db="EMBL/GenBank/DDBJ databases">
        <authorList>
            <consortium name="The Broad Institute Genome Sequencing Platform"/>
            <person name="Earl A."/>
            <person name="Ward D."/>
            <person name="Feldgarden M."/>
            <person name="Gevers D."/>
            <person name="Butler R."/>
            <person name="Young S.K."/>
            <person name="Zeng Q."/>
            <person name="Gargeya S."/>
            <person name="Fitzgerald M."/>
            <person name="Haas B."/>
            <person name="Abouelleil A."/>
            <person name="Alvarado L."/>
            <person name="Arachchi H.M."/>
            <person name="Berlin A."/>
            <person name="Brown A."/>
            <person name="Chapman S.B."/>
            <person name="Chen Z."/>
            <person name="Dunbar C."/>
            <person name="Freedman E."/>
            <person name="Gearin G."/>
            <person name="Gellesch M."/>
            <person name="Goldberg J."/>
            <person name="Griggs A."/>
            <person name="Gujja S."/>
            <person name="Heilman E."/>
            <person name="Heiman D."/>
            <person name="Howarth C."/>
            <person name="Larson L."/>
            <person name="Lui A."/>
            <person name="MacDonald P.J.P."/>
            <person name="Mehta T."/>
            <person name="Montmayeur A."/>
            <person name="Murphy C."/>
            <person name="Neiman D."/>
            <person name="Pearson M."/>
            <person name="Priest M."/>
            <person name="Roberts A."/>
            <person name="Saif S."/>
            <person name="Shea T."/>
            <person name="Shenoy N."/>
            <person name="Sisk P."/>
            <person name="Stolte C."/>
            <person name="Sykes S."/>
            <person name="White J."/>
            <person name="Yandava C."/>
            <person name="Wortman J."/>
            <person name="Nusbaum C."/>
            <person name="Birren B."/>
        </authorList>
    </citation>
    <scope>NUCLEOTIDE SEQUENCE</scope>
    <source>
        <strain evidence="4">P1A1 Lamole</strain>
    </source>
</reference>
<dbReference type="GO" id="GO:0006487">
    <property type="term" value="P:protein N-linked glycosylation"/>
    <property type="evidence" value="ECO:0007669"/>
    <property type="project" value="TreeGrafter"/>
</dbReference>
<feature type="region of interest" description="Disordered" evidence="2">
    <location>
        <begin position="147"/>
        <end position="195"/>
    </location>
</feature>
<sequence>MDSKTDGGEWDHLLENGAVASDLPSRDQIAWTQQERAQGASAARVGAPSPAQTSSLGLTRLCKQIGGPQLTRTLAWGTLLVLATVGFMTLVGFAHGSLNYVDYSWRDIHQAGWSRIPARIDLGAETSIPIQYSAADSAATAQIDSDLSSSNWRADHDPIRQQQQQQHSDTLWNTHDLSKSSSEPDAPLTPPSTSQAATAASDLHLLILTPLSTSSSDLNHYFALLDKMVHPRCNTSLGFLVADEQDDTASRLQQMLLDRPGFREITLIRKDFGIEGPTRGARHRRWWQQQRRAIMAKARTVLLMSALNASIDWVLWLDSDVAEYSPSLFEDLLLYGGTGVVFPNDSQHRDLPPLPSEGDIPADIVVPNIFIDKHSTLAPYDLNSWAETTRSRQLKANLNPSKFIFEGGGTNLQRAHLTDAFVRPSKPVSTYTASLYPHYRPEGWEESDLYDRNSPAFVGRRMDLDGVGGVATLVRADAHRMGAVFPAFLVDHQLETEGFGVLAKALGARIVGLPNYIVLHSNH</sequence>
<dbReference type="EMBL" id="AEIJ01000274">
    <property type="status" value="NOT_ANNOTATED_CDS"/>
    <property type="molecule type" value="Genomic_DNA"/>
</dbReference>
<dbReference type="PANTHER" id="PTHR43083:SF6">
    <property type="entry name" value="MANNAN POLYMERASE COMPLEXES SUBUNIT MNN9"/>
    <property type="match status" value="1"/>
</dbReference>
<feature type="compositionally biased region" description="Polar residues" evidence="2">
    <location>
        <begin position="167"/>
        <end position="183"/>
    </location>
</feature>
<keyword evidence="3" id="KW-0472">Membrane</keyword>
<keyword evidence="3" id="KW-0812">Transmembrane</keyword>
<proteinExistence type="inferred from homology"/>
<dbReference type="EMBL" id="GL541667">
    <property type="protein sequence ID" value="KDE06746.1"/>
    <property type="molecule type" value="Genomic_DNA"/>
</dbReference>
<evidence type="ECO:0000256" key="1">
    <source>
        <dbReference type="ARBA" id="ARBA00037964"/>
    </source>
</evidence>
<dbReference type="AlphaFoldDB" id="U5H6P4"/>
<keyword evidence="3" id="KW-1133">Transmembrane helix</keyword>
<comment type="similarity">
    <text evidence="1">Belongs to the ANP1/MMN9/VAN1 family.</text>
</comment>
<evidence type="ECO:0000256" key="3">
    <source>
        <dbReference type="SAM" id="Phobius"/>
    </source>
</evidence>
<dbReference type="GO" id="GO:0000032">
    <property type="term" value="P:cell wall mannoprotein biosynthetic process"/>
    <property type="evidence" value="ECO:0007669"/>
    <property type="project" value="TreeGrafter"/>
</dbReference>
<dbReference type="HOGENOM" id="CLU_520922_0_0_1"/>
<keyword evidence="6" id="KW-1185">Reference proteome</keyword>
<dbReference type="GO" id="GO:0000009">
    <property type="term" value="F:alpha-1,6-mannosyltransferase activity"/>
    <property type="evidence" value="ECO:0007669"/>
    <property type="project" value="TreeGrafter"/>
</dbReference>
<feature type="transmembrane region" description="Helical" evidence="3">
    <location>
        <begin position="73"/>
        <end position="94"/>
    </location>
</feature>
<organism evidence="4">
    <name type="scientific">Microbotryum lychnidis-dioicae (strain p1A1 Lamole / MvSl-1064)</name>
    <name type="common">Anther smut fungus</name>
    <dbReference type="NCBI Taxonomy" id="683840"/>
    <lineage>
        <taxon>Eukaryota</taxon>
        <taxon>Fungi</taxon>
        <taxon>Dikarya</taxon>
        <taxon>Basidiomycota</taxon>
        <taxon>Pucciniomycotina</taxon>
        <taxon>Microbotryomycetes</taxon>
        <taxon>Microbotryales</taxon>
        <taxon>Microbotryaceae</taxon>
        <taxon>Microbotryum</taxon>
    </lineage>
</organism>
<dbReference type="InterPro" id="IPR029044">
    <property type="entry name" value="Nucleotide-diphossugar_trans"/>
</dbReference>
<evidence type="ECO:0000313" key="4">
    <source>
        <dbReference type="EMBL" id="KDE06746.1"/>
    </source>
</evidence>
<accession>U5H6P4</accession>
<evidence type="ECO:0000313" key="6">
    <source>
        <dbReference type="Proteomes" id="UP000017200"/>
    </source>
</evidence>
<reference evidence="5" key="4">
    <citation type="submission" date="2015-06" db="UniProtKB">
        <authorList>
            <consortium name="EnsemblFungi"/>
        </authorList>
    </citation>
    <scope>IDENTIFICATION</scope>
</reference>
<protein>
    <recommendedName>
        <fullName evidence="7">Mannan polymerase II complex ANP1 subunit</fullName>
    </recommendedName>
</protein>